<evidence type="ECO:0008006" key="4">
    <source>
        <dbReference type="Google" id="ProtNLM"/>
    </source>
</evidence>
<feature type="transmembrane region" description="Helical" evidence="1">
    <location>
        <begin position="182"/>
        <end position="204"/>
    </location>
</feature>
<evidence type="ECO:0000313" key="2">
    <source>
        <dbReference type="EMBL" id="GGA74922.1"/>
    </source>
</evidence>
<organism evidence="2 3">
    <name type="scientific">Arenimonas soli</name>
    <dbReference type="NCBI Taxonomy" id="2269504"/>
    <lineage>
        <taxon>Bacteria</taxon>
        <taxon>Pseudomonadati</taxon>
        <taxon>Pseudomonadota</taxon>
        <taxon>Gammaproteobacteria</taxon>
        <taxon>Lysobacterales</taxon>
        <taxon>Lysobacteraceae</taxon>
        <taxon>Arenimonas</taxon>
    </lineage>
</organism>
<keyword evidence="3" id="KW-1185">Reference proteome</keyword>
<evidence type="ECO:0000256" key="1">
    <source>
        <dbReference type="SAM" id="Phobius"/>
    </source>
</evidence>
<comment type="caution">
    <text evidence="2">The sequence shown here is derived from an EMBL/GenBank/DDBJ whole genome shotgun (WGS) entry which is preliminary data.</text>
</comment>
<feature type="transmembrane region" description="Helical" evidence="1">
    <location>
        <begin position="261"/>
        <end position="281"/>
    </location>
</feature>
<reference evidence="3" key="1">
    <citation type="journal article" date="2019" name="Int. J. Syst. Evol. Microbiol.">
        <title>The Global Catalogue of Microorganisms (GCM) 10K type strain sequencing project: providing services to taxonomists for standard genome sequencing and annotation.</title>
        <authorList>
            <consortium name="The Broad Institute Genomics Platform"/>
            <consortium name="The Broad Institute Genome Sequencing Center for Infectious Disease"/>
            <person name="Wu L."/>
            <person name="Ma J."/>
        </authorList>
    </citation>
    <scope>NUCLEOTIDE SEQUENCE [LARGE SCALE GENOMIC DNA]</scope>
    <source>
        <strain evidence="3">CGMCC 1.15905</strain>
    </source>
</reference>
<gene>
    <name evidence="2" type="ORF">GCM10011521_11360</name>
</gene>
<protein>
    <recommendedName>
        <fullName evidence="4">DUF4436 domain-containing protein</fullName>
    </recommendedName>
</protein>
<dbReference type="Proteomes" id="UP000623419">
    <property type="component" value="Unassembled WGS sequence"/>
</dbReference>
<keyword evidence="1" id="KW-1133">Transmembrane helix</keyword>
<sequence>MLKPCLLLVLMFVLAACGVSYHLEPARLTVSGSELTSREAVLDALSPLLREQGFEDLGTDEQMISLLRRTRGSDDRLLFELQNRYTYLHRARDLRVEVIDFTVPGMRTSALPYDPPPGPYFELSIYEGRPGGFSAEGNAFVSLLQDELGRTLGEPVAMVTPPPASNPRTYWVTTIVNAVTTVVWWTVVFLVTIFLCAVLARIALRRAPISRAAKRGIFVLAGTWLAAPLPFPAASILVVMLPNFFAFPWTDIEYYQRVGSVAALSFPIAFLLCTQIAVWVFPGAPGSTSREHRGRTS</sequence>
<proteinExistence type="predicted"/>
<evidence type="ECO:0000313" key="3">
    <source>
        <dbReference type="Proteomes" id="UP000623419"/>
    </source>
</evidence>
<keyword evidence="1" id="KW-0812">Transmembrane</keyword>
<dbReference type="EMBL" id="BMKC01000001">
    <property type="protein sequence ID" value="GGA74922.1"/>
    <property type="molecule type" value="Genomic_DNA"/>
</dbReference>
<keyword evidence="1" id="KW-0472">Membrane</keyword>
<accession>A0ABQ1HF82</accession>
<feature type="transmembrane region" description="Helical" evidence="1">
    <location>
        <begin position="216"/>
        <end position="241"/>
    </location>
</feature>
<name>A0ABQ1HF82_9GAMM</name>
<dbReference type="PROSITE" id="PS51257">
    <property type="entry name" value="PROKAR_LIPOPROTEIN"/>
    <property type="match status" value="1"/>
</dbReference>